<evidence type="ECO:0000313" key="2">
    <source>
        <dbReference type="EMBL" id="ALC45476.1"/>
    </source>
</evidence>
<accession>A0A0M4EM27</accession>
<keyword evidence="1" id="KW-0175">Coiled coil</keyword>
<dbReference type="EMBL" id="CP012526">
    <property type="protein sequence ID" value="ALC45476.1"/>
    <property type="molecule type" value="Genomic_DNA"/>
</dbReference>
<protein>
    <submittedName>
        <fullName evidence="2">Maker158</fullName>
    </submittedName>
</protein>
<organism evidence="2 3">
    <name type="scientific">Drosophila busckii</name>
    <name type="common">Fruit fly</name>
    <dbReference type="NCBI Taxonomy" id="30019"/>
    <lineage>
        <taxon>Eukaryota</taxon>
        <taxon>Metazoa</taxon>
        <taxon>Ecdysozoa</taxon>
        <taxon>Arthropoda</taxon>
        <taxon>Hexapoda</taxon>
        <taxon>Insecta</taxon>
        <taxon>Pterygota</taxon>
        <taxon>Neoptera</taxon>
        <taxon>Endopterygota</taxon>
        <taxon>Diptera</taxon>
        <taxon>Brachycera</taxon>
        <taxon>Muscomorpha</taxon>
        <taxon>Ephydroidea</taxon>
        <taxon>Drosophilidae</taxon>
        <taxon>Drosophila</taxon>
    </lineage>
</organism>
<dbReference type="AlphaFoldDB" id="A0A0M4EM27"/>
<gene>
    <name evidence="2" type="ORF">Dbus_chr3Rg226</name>
</gene>
<evidence type="ECO:0000256" key="1">
    <source>
        <dbReference type="SAM" id="Coils"/>
    </source>
</evidence>
<name>A0A0M4EM27_DROBS</name>
<proteinExistence type="predicted"/>
<reference evidence="2 3" key="1">
    <citation type="submission" date="2015-08" db="EMBL/GenBank/DDBJ databases">
        <title>Ancestral chromatin configuration constrains chromatin evolution on differentiating sex chromosomes in Drosophila.</title>
        <authorList>
            <person name="Zhou Q."/>
            <person name="Bachtrog D."/>
        </authorList>
    </citation>
    <scope>NUCLEOTIDE SEQUENCE [LARGE SCALE GENOMIC DNA]</scope>
    <source>
        <tissue evidence="2">Whole larvae</tissue>
    </source>
</reference>
<evidence type="ECO:0000313" key="3">
    <source>
        <dbReference type="Proteomes" id="UP000494163"/>
    </source>
</evidence>
<dbReference type="Proteomes" id="UP000494163">
    <property type="component" value="Chromosome 3R"/>
</dbReference>
<sequence length="820" mass="91921">MHNPMIVQLTHAGQQLGGEATHQRLRQAARELHQRLERALGAELHKDEQLLAMHFDAIVAHQILVLNALENLQLLGDILQRTRLARLYGNLLHGHQLARIVVHSRVHLAKASLANLDATMPAKVDAARSNLHLVAGVQRLDLANEPAIAQTLLQVEIQSIDSITHALLSQRQRALAAFAASGRGIYGRRLWHQQTQLTIGAGQRRLQHIVSAVDARVNARVGVLLLQTELRMQQFVVLRRLQQRRCIGIQHDAAAAAARRHGRARGRARATGGRRGGLACARRGLFARHLLRLRGNAHHMRNAAIHLLLQLLKLLVIQMLCDLQITGEHQELQALAGPARAHATPTLAALHDEVHPHFGKRNDAQRQIHRMRAVLVIHNALLEQPYDILVILEPKLVALMQNLTRAREHRQAILLVQLLHVALAAALLHALDNLGQLVAHLEHILLQQLERRLDVRAYEVMLLIGHIVLVVLAMKVGGLHIAAESLGKEQNLDGALALRGEQRLRLTANGQQLPLELLVVVVLRRASDLLVQLLRALHQARRNAAQQLANDAAELLGRQRMHALDHGTDELCEHPLLLQHGLLIRLGHRHQHQLIDVVQVQLKRLAHCRVVLIEYVNIAAQLGLVLGQRRRHVPLIALAMRQRQRQALAQLLHQLAQTQRIGTHRARLQAHAQKLVHKLQWNAAEKDKRGYIRGQRDRLRLLAPVAIGAQLNDLLATYLRIHRSGCAIFIQRLCIQLKVLQLFSARTLQRYVRLVQRHIVQLMQKRQRLGQPTTLEHVLDKLAIQPGGLFAIAVVAGAAQRLHAEYIDVMHGILAHLSLG</sequence>
<feature type="coiled-coil region" evidence="1">
    <location>
        <begin position="523"/>
        <end position="550"/>
    </location>
</feature>
<keyword evidence="3" id="KW-1185">Reference proteome</keyword>